<accession>A0A640KLL8</accession>
<feature type="compositionally biased region" description="Polar residues" evidence="5">
    <location>
        <begin position="18"/>
        <end position="27"/>
    </location>
</feature>
<dbReference type="PANTHER" id="PTHR12953:SF0">
    <property type="entry name" value="SUN DOMAIN-CONTAINING OSSIFICATION FACTOR"/>
    <property type="match status" value="1"/>
</dbReference>
<dbReference type="GO" id="GO:0012505">
    <property type="term" value="C:endomembrane system"/>
    <property type="evidence" value="ECO:0007669"/>
    <property type="project" value="UniProtKB-SubCell"/>
</dbReference>
<proteinExistence type="predicted"/>
<dbReference type="PANTHER" id="PTHR12953">
    <property type="entry name" value="MEMBRANE PROTEIN CH1 RELATED"/>
    <property type="match status" value="1"/>
</dbReference>
<dbReference type="GO" id="GO:0034975">
    <property type="term" value="P:protein folding in endoplasmic reticulum"/>
    <property type="evidence" value="ECO:0007669"/>
    <property type="project" value="TreeGrafter"/>
</dbReference>
<dbReference type="GO" id="GO:0016020">
    <property type="term" value="C:membrane"/>
    <property type="evidence" value="ECO:0007669"/>
    <property type="project" value="InterPro"/>
</dbReference>
<comment type="caution">
    <text evidence="8">The sequence shown here is derived from an EMBL/GenBank/DDBJ whole genome shotgun (WGS) entry which is preliminary data.</text>
</comment>
<evidence type="ECO:0000256" key="6">
    <source>
        <dbReference type="SAM" id="Phobius"/>
    </source>
</evidence>
<dbReference type="GO" id="GO:0005737">
    <property type="term" value="C:cytoplasm"/>
    <property type="evidence" value="ECO:0007669"/>
    <property type="project" value="TreeGrafter"/>
</dbReference>
<sequence>MEGGSTGDTRGRGPQDAGSANNNPVLSTHTCNRHKSLGIYSGRALLHPLWPPLNFLFSSALLPTLPHAGEGTNLLSRPPSATADVHNQYALAFPSPPPPLTDIIRHSFVALSFSLNVLLYHTLTPRLDASVMRPLERLTVPCTLLLLYMLFSAPLGFLTVFWHRTTSAAVGVSSPSPLKRLSTDSAPGLSTNYASLYLGAAVVSMEPSSCHGGAALISDSVDKYVLCPCDAPRKQFVVQLIRDVQVRSVMVRNSEHFSSGVRNFTLLGSLQYPTSTWLVLGHFEAEQRRGRQYFDIAPRSRVRFIKLQWATSYGPEPWCTITSFQVYGIDVLETLTRYEGGDDLVAGEGAAGASGGLHSSPDMHPFHFPALLPTPGEGMEQSLGDRRAVLSRFGATSANGTPMPEVSLQEVSAGVWDGAAAIVGASTGVDADDLLAPVDVGVSAEADPLSQRDVAVKQPASTNPIEPVEKVPALQSVNCSSAQPINWSTPLKCTISNLAALWGPCAADTLGESALIAATTPTSVPASPVNTSSSKGFSASKSIYQSAAGSLLTNLLRQQRSTHHELTLLMQRERHLAQELNRTRILLSDFYAKYKTRERESNEDRNRLRALQLKVQLLQERFLLREQSSCCGERSGVGRPSGSIMQINTAMAVVGFVLFVLTVILALLCSSSSSRSAVGSPNSWERYCNIGCGGGGAALGGGNGRPLWPRQQRGRAR</sequence>
<feature type="transmembrane region" description="Helical" evidence="6">
    <location>
        <begin position="144"/>
        <end position="163"/>
    </location>
</feature>
<evidence type="ECO:0000259" key="7">
    <source>
        <dbReference type="PROSITE" id="PS51469"/>
    </source>
</evidence>
<feature type="region of interest" description="Disordered" evidence="5">
    <location>
        <begin position="1"/>
        <end position="27"/>
    </location>
</feature>
<dbReference type="AlphaFoldDB" id="A0A640KLL8"/>
<dbReference type="PROSITE" id="PS51469">
    <property type="entry name" value="SUN"/>
    <property type="match status" value="1"/>
</dbReference>
<dbReference type="EMBL" id="BLBS01000042">
    <property type="protein sequence ID" value="GET90616.1"/>
    <property type="molecule type" value="Genomic_DNA"/>
</dbReference>
<evidence type="ECO:0000313" key="9">
    <source>
        <dbReference type="Proteomes" id="UP000419144"/>
    </source>
</evidence>
<evidence type="ECO:0000256" key="1">
    <source>
        <dbReference type="ARBA" id="ARBA00004308"/>
    </source>
</evidence>
<dbReference type="OrthoDB" id="266334at2759"/>
<dbReference type="Pfam" id="PF07738">
    <property type="entry name" value="Sad1_UNC"/>
    <property type="match status" value="1"/>
</dbReference>
<dbReference type="VEuPathDB" id="TriTrypDB:LtaPh_3003800"/>
<evidence type="ECO:0000256" key="4">
    <source>
        <dbReference type="ARBA" id="ARBA00023136"/>
    </source>
</evidence>
<keyword evidence="3 6" id="KW-1133">Transmembrane helix</keyword>
<organism evidence="8 9">
    <name type="scientific">Leishmania tarentolae</name>
    <name type="common">Sauroleishmania tarentolae</name>
    <dbReference type="NCBI Taxonomy" id="5689"/>
    <lineage>
        <taxon>Eukaryota</taxon>
        <taxon>Discoba</taxon>
        <taxon>Euglenozoa</taxon>
        <taxon>Kinetoplastea</taxon>
        <taxon>Metakinetoplastina</taxon>
        <taxon>Trypanosomatida</taxon>
        <taxon>Trypanosomatidae</taxon>
        <taxon>Leishmaniinae</taxon>
        <taxon>Leishmania</taxon>
        <taxon>lizard Leishmania</taxon>
    </lineage>
</organism>
<evidence type="ECO:0000256" key="5">
    <source>
        <dbReference type="SAM" id="MobiDB-lite"/>
    </source>
</evidence>
<protein>
    <recommendedName>
        <fullName evidence="7">SUN domain-containing protein</fullName>
    </recommendedName>
</protein>
<comment type="subcellular location">
    <subcellularLocation>
        <location evidence="1">Endomembrane system</location>
    </subcellularLocation>
</comment>
<gene>
    <name evidence="8" type="ORF">LtaPh_3003800</name>
</gene>
<dbReference type="Proteomes" id="UP000419144">
    <property type="component" value="Unassembled WGS sequence"/>
</dbReference>
<keyword evidence="9" id="KW-1185">Reference proteome</keyword>
<dbReference type="InterPro" id="IPR045120">
    <property type="entry name" value="Suco/Slp1-like"/>
</dbReference>
<evidence type="ECO:0000256" key="3">
    <source>
        <dbReference type="ARBA" id="ARBA00022989"/>
    </source>
</evidence>
<reference evidence="8" key="1">
    <citation type="submission" date="2019-11" db="EMBL/GenBank/DDBJ databases">
        <title>Leishmania tarentolae CDS.</title>
        <authorList>
            <person name="Goto Y."/>
            <person name="Yamagishi J."/>
        </authorList>
    </citation>
    <scope>NUCLEOTIDE SEQUENCE [LARGE SCALE GENOMIC DNA]</scope>
    <source>
        <strain evidence="8">Parrot Tar II</strain>
    </source>
</reference>
<feature type="transmembrane region" description="Helical" evidence="6">
    <location>
        <begin position="649"/>
        <end position="669"/>
    </location>
</feature>
<feature type="domain" description="SUN" evidence="7">
    <location>
        <begin position="167"/>
        <end position="331"/>
    </location>
</feature>
<name>A0A640KLL8_LEITA</name>
<dbReference type="InterPro" id="IPR012919">
    <property type="entry name" value="SUN_dom"/>
</dbReference>
<keyword evidence="4 6" id="KW-0472">Membrane</keyword>
<evidence type="ECO:0000313" key="8">
    <source>
        <dbReference type="EMBL" id="GET90616.1"/>
    </source>
</evidence>
<keyword evidence="2 6" id="KW-0812">Transmembrane</keyword>
<evidence type="ECO:0000256" key="2">
    <source>
        <dbReference type="ARBA" id="ARBA00022692"/>
    </source>
</evidence>